<dbReference type="AlphaFoldDB" id="Q979V2"/>
<protein>
    <recommendedName>
        <fullName evidence="3">GIY-YIG domain-containing protein</fullName>
    </recommendedName>
</protein>
<dbReference type="HOGENOM" id="CLU_115699_2_0_2"/>
<gene>
    <name evidence="1" type="ORF">TVG1083343</name>
</gene>
<dbReference type="PaxDb" id="273116-14325296"/>
<dbReference type="Pfam" id="PF01986">
    <property type="entry name" value="DUF123"/>
    <property type="match status" value="1"/>
</dbReference>
<keyword evidence="2" id="KW-1185">Reference proteome</keyword>
<dbReference type="STRING" id="273116.gene:9381852"/>
<dbReference type="PANTHER" id="PTHR37460">
    <property type="entry name" value="ENDONUCLEASE III"/>
    <property type="match status" value="1"/>
</dbReference>
<dbReference type="KEGG" id="tvo:TVG1083343"/>
<dbReference type="PANTHER" id="PTHR37460:SF1">
    <property type="entry name" value="ENDONUCLEASE III"/>
    <property type="match status" value="1"/>
</dbReference>
<dbReference type="RefSeq" id="WP_010917287.1">
    <property type="nucleotide sequence ID" value="NC_002689.2"/>
</dbReference>
<dbReference type="eggNOG" id="arCOG00463">
    <property type="taxonomic scope" value="Archaea"/>
</dbReference>
<dbReference type="OrthoDB" id="17296at2157"/>
<dbReference type="PhylomeDB" id="Q979V2"/>
<sequence length="127" mass="14446">MKSYIVFFLCKSQVIKLSSKTFDIDSGLYAYLGSCGKACASRISRHMIRSISKKRWHVDYLDCEPLSAIIFDCPEHEMGVALSNLEHVKSFGNSDDPNVPRLFRITDMPIFLNYVIVVCAKIKYNNA</sequence>
<accession>Q979V2</accession>
<proteinExistence type="predicted"/>
<evidence type="ECO:0000313" key="2">
    <source>
        <dbReference type="Proteomes" id="UP000001017"/>
    </source>
</evidence>
<dbReference type="InterPro" id="IPR002837">
    <property type="entry name" value="DUF123"/>
</dbReference>
<organism evidence="1 2">
    <name type="scientific">Thermoplasma volcanium (strain ATCC 51530 / DSM 4299 / JCM 9571 / NBRC 15438 / GSS1)</name>
    <dbReference type="NCBI Taxonomy" id="273116"/>
    <lineage>
        <taxon>Archaea</taxon>
        <taxon>Methanobacteriati</taxon>
        <taxon>Thermoplasmatota</taxon>
        <taxon>Thermoplasmata</taxon>
        <taxon>Thermoplasmatales</taxon>
        <taxon>Thermoplasmataceae</taxon>
        <taxon>Thermoplasma</taxon>
    </lineage>
</organism>
<dbReference type="Proteomes" id="UP000001017">
    <property type="component" value="Chromosome"/>
</dbReference>
<evidence type="ECO:0000313" key="1">
    <source>
        <dbReference type="EMBL" id="BAB60200.1"/>
    </source>
</evidence>
<dbReference type="EMBL" id="BA000011">
    <property type="protein sequence ID" value="BAB60200.1"/>
    <property type="molecule type" value="Genomic_DNA"/>
</dbReference>
<dbReference type="GeneID" id="1441169"/>
<evidence type="ECO:0008006" key="3">
    <source>
        <dbReference type="Google" id="ProtNLM"/>
    </source>
</evidence>
<name>Q979V2_THEVO</name>
<reference evidence="1 2" key="2">
    <citation type="journal article" date="2000" name="Proc. Natl. Acad. Sci. U.S.A.">
        <title>Archaeal adaptation to higher temperatures revealed by genomic sequence of Thermoplasma volcanium.</title>
        <authorList>
            <person name="Kawashima T."/>
            <person name="Amano N."/>
            <person name="Koike H."/>
            <person name="Makino S."/>
            <person name="Higuchi S."/>
            <person name="Kawashima-Ohya Y."/>
            <person name="Watanabe K."/>
            <person name="Yamazaki M."/>
            <person name="Kanehori K."/>
            <person name="Kawamoto T."/>
            <person name="Nunoshiba T."/>
            <person name="Yamamoto Y."/>
            <person name="Aramaki H."/>
            <person name="Makino K."/>
            <person name="Suzuki M."/>
        </authorList>
    </citation>
    <scope>NUCLEOTIDE SEQUENCE [LARGE SCALE GENOMIC DNA]</scope>
    <source>
        <strain evidence="2">ATCC 51530 / DSM 4299 / JCM 9571 / NBRC 15438 / GSS1</strain>
    </source>
</reference>
<reference evidence="1 2" key="1">
    <citation type="journal article" date="1999" name="Proc. Jpn. Acad.">
        <title>Determination of the complete genomic DNA sequence of Thermoplasma volvanium GSS1.</title>
        <authorList>
            <person name="Kawashima T."/>
            <person name="Yamamoto Y."/>
            <person name="Aramaki H."/>
            <person name="Nunoshiba T."/>
            <person name="Kawamoto T."/>
            <person name="Watanabe K."/>
            <person name="Yamazaki M."/>
            <person name="Kanehori K."/>
            <person name="Amano N."/>
            <person name="Ohya Y."/>
            <person name="Makino K."/>
            <person name="Suzuki M."/>
        </authorList>
    </citation>
    <scope>NUCLEOTIDE SEQUENCE [LARGE SCALE GENOMIC DNA]</scope>
    <source>
        <strain evidence="2">ATCC 51530 / DSM 4299 / JCM 9571 / NBRC 15438 / GSS1</strain>
    </source>
</reference>